<accession>A0ABD2XSH2</accession>
<name>A0ABD2XSH2_9GENT</name>
<organism evidence="1 2">
    <name type="scientific">Cinchona calisaya</name>
    <dbReference type="NCBI Taxonomy" id="153742"/>
    <lineage>
        <taxon>Eukaryota</taxon>
        <taxon>Viridiplantae</taxon>
        <taxon>Streptophyta</taxon>
        <taxon>Embryophyta</taxon>
        <taxon>Tracheophyta</taxon>
        <taxon>Spermatophyta</taxon>
        <taxon>Magnoliopsida</taxon>
        <taxon>eudicotyledons</taxon>
        <taxon>Gunneridae</taxon>
        <taxon>Pentapetalae</taxon>
        <taxon>asterids</taxon>
        <taxon>lamiids</taxon>
        <taxon>Gentianales</taxon>
        <taxon>Rubiaceae</taxon>
        <taxon>Cinchonoideae</taxon>
        <taxon>Cinchoneae</taxon>
        <taxon>Cinchona</taxon>
    </lineage>
</organism>
<dbReference type="Proteomes" id="UP001630127">
    <property type="component" value="Unassembled WGS sequence"/>
</dbReference>
<evidence type="ECO:0000313" key="2">
    <source>
        <dbReference type="Proteomes" id="UP001630127"/>
    </source>
</evidence>
<gene>
    <name evidence="1" type="ORF">ACH5RR_040821</name>
</gene>
<protein>
    <submittedName>
        <fullName evidence="1">Uncharacterized protein</fullName>
    </submittedName>
</protein>
<comment type="caution">
    <text evidence="1">The sequence shown here is derived from an EMBL/GenBank/DDBJ whole genome shotgun (WGS) entry which is preliminary data.</text>
</comment>
<dbReference type="AlphaFoldDB" id="A0ABD2XSH2"/>
<dbReference type="EMBL" id="JBJUIK010000017">
    <property type="protein sequence ID" value="KAL3498089.1"/>
    <property type="molecule type" value="Genomic_DNA"/>
</dbReference>
<evidence type="ECO:0000313" key="1">
    <source>
        <dbReference type="EMBL" id="KAL3498089.1"/>
    </source>
</evidence>
<reference evidence="1 2" key="1">
    <citation type="submission" date="2024-11" db="EMBL/GenBank/DDBJ databases">
        <title>A near-complete genome assembly of Cinchona calisaya.</title>
        <authorList>
            <person name="Lian D.C."/>
            <person name="Zhao X.W."/>
            <person name="Wei L."/>
        </authorList>
    </citation>
    <scope>NUCLEOTIDE SEQUENCE [LARGE SCALE GENOMIC DNA]</scope>
    <source>
        <tissue evidence="1">Nenye</tissue>
    </source>
</reference>
<proteinExistence type="predicted"/>
<sequence length="133" mass="13808">MVRASVEVLGTTAEGPHAATEELGAVAKGLCIAATSFSAKSTSIAWSFSTIMARAPVGVLGAAVEGPHAAAEELKASMKGPRTAMCGIRIMVETVERYRTTARGCGAEWLREARKLSCTVAMILRFAAGIAPI</sequence>
<keyword evidence="2" id="KW-1185">Reference proteome</keyword>